<gene>
    <name evidence="2" type="ORF">GCM10023172_27800</name>
</gene>
<organism evidence="2 3">
    <name type="scientific">Hymenobacter ginsengisoli</name>
    <dbReference type="NCBI Taxonomy" id="1051626"/>
    <lineage>
        <taxon>Bacteria</taxon>
        <taxon>Pseudomonadati</taxon>
        <taxon>Bacteroidota</taxon>
        <taxon>Cytophagia</taxon>
        <taxon>Cytophagales</taxon>
        <taxon>Hymenobacteraceae</taxon>
        <taxon>Hymenobacter</taxon>
    </lineage>
</organism>
<feature type="transmembrane region" description="Helical" evidence="1">
    <location>
        <begin position="36"/>
        <end position="58"/>
    </location>
</feature>
<evidence type="ECO:0000313" key="2">
    <source>
        <dbReference type="EMBL" id="GAA4503260.1"/>
    </source>
</evidence>
<feature type="transmembrane region" description="Helical" evidence="1">
    <location>
        <begin position="187"/>
        <end position="213"/>
    </location>
</feature>
<feature type="transmembrane region" description="Helical" evidence="1">
    <location>
        <begin position="96"/>
        <end position="114"/>
    </location>
</feature>
<evidence type="ECO:0000313" key="3">
    <source>
        <dbReference type="Proteomes" id="UP001501243"/>
    </source>
</evidence>
<keyword evidence="1" id="KW-0812">Transmembrane</keyword>
<protein>
    <submittedName>
        <fullName evidence="2">Uncharacterized protein</fullName>
    </submittedName>
</protein>
<feature type="transmembrane region" description="Helical" evidence="1">
    <location>
        <begin position="225"/>
        <end position="245"/>
    </location>
</feature>
<keyword evidence="3" id="KW-1185">Reference proteome</keyword>
<dbReference type="Proteomes" id="UP001501243">
    <property type="component" value="Unassembled WGS sequence"/>
</dbReference>
<feature type="transmembrane region" description="Helical" evidence="1">
    <location>
        <begin position="157"/>
        <end position="175"/>
    </location>
</feature>
<accession>A0ABP8QH07</accession>
<keyword evidence="1" id="KW-0472">Membrane</keyword>
<name>A0ABP8QH07_9BACT</name>
<comment type="caution">
    <text evidence="2">The sequence shown here is derived from an EMBL/GenBank/DDBJ whole genome shotgun (WGS) entry which is preliminary data.</text>
</comment>
<feature type="transmembrane region" description="Helical" evidence="1">
    <location>
        <begin position="70"/>
        <end position="90"/>
    </location>
</feature>
<sequence length="249" mass="27981">MFPFDSERDTLDASTTTYFVPLLTAATFAAMTGQTFFITEGIAGLARVALGAAVIVGVMRFKHLPSGLRYLVALLGLEVATELAVAVLHYKHQPNLFILPFFSAGEFWLLALVYDRALQSPAFSRMRPWLAGSFVAYCLFDSLVSPEMARFKPALQLVESVLVLGLVGLFFRKLLSELRITRLDREPMFWVSTGLIVKHLGSIQIFLFSNFLLSHYSKELNLNIWAIHGLLLIVLYSCYLVALWIRPQN</sequence>
<evidence type="ECO:0000256" key="1">
    <source>
        <dbReference type="SAM" id="Phobius"/>
    </source>
</evidence>
<proteinExistence type="predicted"/>
<reference evidence="3" key="1">
    <citation type="journal article" date="2019" name="Int. J. Syst. Evol. Microbiol.">
        <title>The Global Catalogue of Microorganisms (GCM) 10K type strain sequencing project: providing services to taxonomists for standard genome sequencing and annotation.</title>
        <authorList>
            <consortium name="The Broad Institute Genomics Platform"/>
            <consortium name="The Broad Institute Genome Sequencing Center for Infectious Disease"/>
            <person name="Wu L."/>
            <person name="Ma J."/>
        </authorList>
    </citation>
    <scope>NUCLEOTIDE SEQUENCE [LARGE SCALE GENOMIC DNA]</scope>
    <source>
        <strain evidence="3">JCM 17841</strain>
    </source>
</reference>
<dbReference type="EMBL" id="BAABGQ010000006">
    <property type="protein sequence ID" value="GAA4503260.1"/>
    <property type="molecule type" value="Genomic_DNA"/>
</dbReference>
<keyword evidence="1" id="KW-1133">Transmembrane helix</keyword>